<gene>
    <name evidence="1" type="ORF">DAPPUDRAFT_113430</name>
</gene>
<evidence type="ECO:0008006" key="3">
    <source>
        <dbReference type="Google" id="ProtNLM"/>
    </source>
</evidence>
<protein>
    <recommendedName>
        <fullName evidence="3">DDE-1 domain-containing protein</fullName>
    </recommendedName>
</protein>
<evidence type="ECO:0000313" key="2">
    <source>
        <dbReference type="Proteomes" id="UP000000305"/>
    </source>
</evidence>
<dbReference type="EMBL" id="GL732632">
    <property type="protein sequence ID" value="EFX69685.1"/>
    <property type="molecule type" value="Genomic_DNA"/>
</dbReference>
<dbReference type="PhylomeDB" id="E9HF03"/>
<proteinExistence type="predicted"/>
<sequence>MGNHATHLFYPAVKFAKKNGIMLPPHCSHTLKPFDVNVYGPLKSALALSHNEWLQANSSKRIVVKEFAELTRQPYIAAFTPNIISGFKSTEIEPFNIFAISDYRFLASLVTDRDEIGD</sequence>
<dbReference type="KEGG" id="dpx:DAPPUDRAFT_113430"/>
<dbReference type="STRING" id="6669.E9HF03"/>
<reference evidence="1 2" key="1">
    <citation type="journal article" date="2011" name="Science">
        <title>The ecoresponsive genome of Daphnia pulex.</title>
        <authorList>
            <person name="Colbourne J.K."/>
            <person name="Pfrender M.E."/>
            <person name="Gilbert D."/>
            <person name="Thomas W.K."/>
            <person name="Tucker A."/>
            <person name="Oakley T.H."/>
            <person name="Tokishita S."/>
            <person name="Aerts A."/>
            <person name="Arnold G.J."/>
            <person name="Basu M.K."/>
            <person name="Bauer D.J."/>
            <person name="Caceres C.E."/>
            <person name="Carmel L."/>
            <person name="Casola C."/>
            <person name="Choi J.H."/>
            <person name="Detter J.C."/>
            <person name="Dong Q."/>
            <person name="Dusheyko S."/>
            <person name="Eads B.D."/>
            <person name="Frohlich T."/>
            <person name="Geiler-Samerotte K.A."/>
            <person name="Gerlach D."/>
            <person name="Hatcher P."/>
            <person name="Jogdeo S."/>
            <person name="Krijgsveld J."/>
            <person name="Kriventseva E.V."/>
            <person name="Kultz D."/>
            <person name="Laforsch C."/>
            <person name="Lindquist E."/>
            <person name="Lopez J."/>
            <person name="Manak J.R."/>
            <person name="Muller J."/>
            <person name="Pangilinan J."/>
            <person name="Patwardhan R.P."/>
            <person name="Pitluck S."/>
            <person name="Pritham E.J."/>
            <person name="Rechtsteiner A."/>
            <person name="Rho M."/>
            <person name="Rogozin I.B."/>
            <person name="Sakarya O."/>
            <person name="Salamov A."/>
            <person name="Schaack S."/>
            <person name="Shapiro H."/>
            <person name="Shiga Y."/>
            <person name="Skalitzky C."/>
            <person name="Smith Z."/>
            <person name="Souvorov A."/>
            <person name="Sung W."/>
            <person name="Tang Z."/>
            <person name="Tsuchiya D."/>
            <person name="Tu H."/>
            <person name="Vos H."/>
            <person name="Wang M."/>
            <person name="Wolf Y.I."/>
            <person name="Yamagata H."/>
            <person name="Yamada T."/>
            <person name="Ye Y."/>
            <person name="Shaw J.R."/>
            <person name="Andrews J."/>
            <person name="Crease T.J."/>
            <person name="Tang H."/>
            <person name="Lucas S.M."/>
            <person name="Robertson H.M."/>
            <person name="Bork P."/>
            <person name="Koonin E.V."/>
            <person name="Zdobnov E.M."/>
            <person name="Grigoriev I.V."/>
            <person name="Lynch M."/>
            <person name="Boore J.L."/>
        </authorList>
    </citation>
    <scope>NUCLEOTIDE SEQUENCE [LARGE SCALE GENOMIC DNA]</scope>
</reference>
<evidence type="ECO:0000313" key="1">
    <source>
        <dbReference type="EMBL" id="EFX69685.1"/>
    </source>
</evidence>
<name>E9HF03_DAPPU</name>
<organism evidence="1 2">
    <name type="scientific">Daphnia pulex</name>
    <name type="common">Water flea</name>
    <dbReference type="NCBI Taxonomy" id="6669"/>
    <lineage>
        <taxon>Eukaryota</taxon>
        <taxon>Metazoa</taxon>
        <taxon>Ecdysozoa</taxon>
        <taxon>Arthropoda</taxon>
        <taxon>Crustacea</taxon>
        <taxon>Branchiopoda</taxon>
        <taxon>Diplostraca</taxon>
        <taxon>Cladocera</taxon>
        <taxon>Anomopoda</taxon>
        <taxon>Daphniidae</taxon>
        <taxon>Daphnia</taxon>
    </lineage>
</organism>
<dbReference type="Proteomes" id="UP000000305">
    <property type="component" value="Unassembled WGS sequence"/>
</dbReference>
<dbReference type="HOGENOM" id="CLU_2075481_0_0_1"/>
<dbReference type="OrthoDB" id="8187571at2759"/>
<dbReference type="InParanoid" id="E9HF03"/>
<keyword evidence="2" id="KW-1185">Reference proteome</keyword>
<accession>E9HF03</accession>
<dbReference type="AlphaFoldDB" id="E9HF03"/>